<dbReference type="AlphaFoldDB" id="A0A0S7WSQ2"/>
<organism evidence="1 2">
    <name type="scientific">candidate division TA06 bacterium DG_24</name>
    <dbReference type="NCBI Taxonomy" id="1703770"/>
    <lineage>
        <taxon>Bacteria</taxon>
        <taxon>Bacteria division TA06</taxon>
    </lineage>
</organism>
<protein>
    <recommendedName>
        <fullName evidence="3">WbqC-like protein</fullName>
    </recommendedName>
</protein>
<evidence type="ECO:0008006" key="3">
    <source>
        <dbReference type="Google" id="ProtNLM"/>
    </source>
</evidence>
<sequence>MILACHQPTYLPWPGFFHKAIHADLFLLLDHVQFPRGTSWVYRNRIKMAGGQRWLAVPVWRAGRGLQLIKDVEIAEDRIWRHKHLASIEHAYSNAPYFGEHMPFFERLYGRQWTRLLDLNLEALHYLRDQVGVVTPFRLGSEFGAYGRGSELLVRMCEKAGADTFAVSRRAHPYLNEQIFSERGIALHYLSYAPPIYPQLWGDFISNLSLIDLLLNCGPKTLQILRRSGHWPDRTDTSP</sequence>
<reference evidence="1 2" key="1">
    <citation type="journal article" date="2015" name="Microbiome">
        <title>Genomic resolution of linkages in carbon, nitrogen, and sulfur cycling among widespread estuary sediment bacteria.</title>
        <authorList>
            <person name="Baker B.J."/>
            <person name="Lazar C.S."/>
            <person name="Teske A.P."/>
            <person name="Dick G.J."/>
        </authorList>
    </citation>
    <scope>NUCLEOTIDE SEQUENCE [LARGE SCALE GENOMIC DNA]</scope>
    <source>
        <strain evidence="1">DG_24</strain>
    </source>
</reference>
<dbReference type="InterPro" id="IPR014985">
    <property type="entry name" value="WbqC"/>
</dbReference>
<dbReference type="Proteomes" id="UP000052008">
    <property type="component" value="Unassembled WGS sequence"/>
</dbReference>
<gene>
    <name evidence="1" type="ORF">AMJ39_05610</name>
</gene>
<name>A0A0S7WSQ2_UNCT6</name>
<comment type="caution">
    <text evidence="1">The sequence shown here is derived from an EMBL/GenBank/DDBJ whole genome shotgun (WGS) entry which is preliminary data.</text>
</comment>
<evidence type="ECO:0000313" key="1">
    <source>
        <dbReference type="EMBL" id="KPJ53163.1"/>
    </source>
</evidence>
<dbReference type="Pfam" id="PF08889">
    <property type="entry name" value="WbqC"/>
    <property type="match status" value="1"/>
</dbReference>
<dbReference type="STRING" id="1703770.AMJ39_05610"/>
<proteinExistence type="predicted"/>
<dbReference type="EMBL" id="LIZS01000028">
    <property type="protein sequence ID" value="KPJ53163.1"/>
    <property type="molecule type" value="Genomic_DNA"/>
</dbReference>
<accession>A0A0S7WSQ2</accession>
<evidence type="ECO:0000313" key="2">
    <source>
        <dbReference type="Proteomes" id="UP000052008"/>
    </source>
</evidence>